<dbReference type="EMBL" id="NHRY01000156">
    <property type="protein sequence ID" value="PPQ33041.1"/>
    <property type="molecule type" value="Genomic_DNA"/>
</dbReference>
<proteinExistence type="predicted"/>
<dbReference type="Proteomes" id="UP000239724">
    <property type="component" value="Unassembled WGS sequence"/>
</dbReference>
<dbReference type="RefSeq" id="WP_104519673.1">
    <property type="nucleotide sequence ID" value="NZ_NHRY01000156.1"/>
</dbReference>
<comment type="caution">
    <text evidence="1">The sequence shown here is derived from an EMBL/GenBank/DDBJ whole genome shotgun (WGS) entry which is preliminary data.</text>
</comment>
<reference evidence="1 2" key="1">
    <citation type="journal article" date="2018" name="Arch. Microbiol.">
        <title>New insights into the metabolic potential of the phototrophic purple bacterium Rhodopila globiformis DSM 161(T) from its draft genome sequence and evidence for a vanadium-dependent nitrogenase.</title>
        <authorList>
            <person name="Imhoff J.F."/>
            <person name="Rahn T."/>
            <person name="Kunzel S."/>
            <person name="Neulinger S.C."/>
        </authorList>
    </citation>
    <scope>NUCLEOTIDE SEQUENCE [LARGE SCALE GENOMIC DNA]</scope>
    <source>
        <strain evidence="1 2">DSM 161</strain>
    </source>
</reference>
<dbReference type="AlphaFoldDB" id="A0A2S6NEK7"/>
<sequence>MPPGAFVRVLFPTREKPRQPGLLHIGYVLGVTAQDAMVAYTTSQPWPQGTPLPAGARFFDADEAQALNQSRPFILRLDLLAKLPRTGAWFPDIDRADQGVIAVAPAHLQAEIVDLATNLVRRRRAVMQIRGL</sequence>
<dbReference type="OrthoDB" id="9845607at2"/>
<evidence type="ECO:0000313" key="2">
    <source>
        <dbReference type="Proteomes" id="UP000239724"/>
    </source>
</evidence>
<accession>A0A2S6NEK7</accession>
<name>A0A2S6NEK7_RHOGL</name>
<protein>
    <submittedName>
        <fullName evidence="1">Uncharacterized protein</fullName>
    </submittedName>
</protein>
<evidence type="ECO:0000313" key="1">
    <source>
        <dbReference type="EMBL" id="PPQ33041.1"/>
    </source>
</evidence>
<organism evidence="1 2">
    <name type="scientific">Rhodopila globiformis</name>
    <name type="common">Rhodopseudomonas globiformis</name>
    <dbReference type="NCBI Taxonomy" id="1071"/>
    <lineage>
        <taxon>Bacteria</taxon>
        <taxon>Pseudomonadati</taxon>
        <taxon>Pseudomonadota</taxon>
        <taxon>Alphaproteobacteria</taxon>
        <taxon>Acetobacterales</taxon>
        <taxon>Acetobacteraceae</taxon>
        <taxon>Rhodopila</taxon>
    </lineage>
</organism>
<gene>
    <name evidence="1" type="ORF">CCS01_15120</name>
</gene>
<keyword evidence="2" id="KW-1185">Reference proteome</keyword>